<proteinExistence type="inferred from homology"/>
<dbReference type="InterPro" id="IPR003280">
    <property type="entry name" value="2pore_dom_K_chnl"/>
</dbReference>
<dbReference type="Pfam" id="PF07885">
    <property type="entry name" value="Ion_trans_2"/>
    <property type="match status" value="2"/>
</dbReference>
<keyword evidence="5 8" id="KW-0406">Ion transport</keyword>
<evidence type="ECO:0000256" key="1">
    <source>
        <dbReference type="ARBA" id="ARBA00004141"/>
    </source>
</evidence>
<dbReference type="InterPro" id="IPR013099">
    <property type="entry name" value="K_chnl_dom"/>
</dbReference>
<keyword evidence="2 8" id="KW-0813">Transport</keyword>
<feature type="transmembrane region" description="Helical" evidence="10">
    <location>
        <begin position="176"/>
        <end position="198"/>
    </location>
</feature>
<dbReference type="GO" id="GO:0022841">
    <property type="term" value="F:potassium ion leak channel activity"/>
    <property type="evidence" value="ECO:0007669"/>
    <property type="project" value="TreeGrafter"/>
</dbReference>
<keyword evidence="6 10" id="KW-0472">Membrane</keyword>
<dbReference type="GO" id="GO:0015271">
    <property type="term" value="F:outward rectifier potassium channel activity"/>
    <property type="evidence" value="ECO:0007669"/>
    <property type="project" value="TreeGrafter"/>
</dbReference>
<dbReference type="GO" id="GO:0005886">
    <property type="term" value="C:plasma membrane"/>
    <property type="evidence" value="ECO:0007669"/>
    <property type="project" value="TreeGrafter"/>
</dbReference>
<dbReference type="Proteomes" id="UP001461498">
    <property type="component" value="Unassembled WGS sequence"/>
</dbReference>
<evidence type="ECO:0000256" key="9">
    <source>
        <dbReference type="SAM" id="Coils"/>
    </source>
</evidence>
<keyword evidence="4 10" id="KW-1133">Transmembrane helix</keyword>
<feature type="transmembrane region" description="Helical" evidence="10">
    <location>
        <begin position="6"/>
        <end position="27"/>
    </location>
</feature>
<evidence type="ECO:0000256" key="4">
    <source>
        <dbReference type="ARBA" id="ARBA00022989"/>
    </source>
</evidence>
<sequence>MSKTQWCILFLFFVAYLFIGATIFYSIERELEEEKRRAAKLEQQNIKYLLDRHYSTVSNNVMNELARNLSIYCGKPPFNLGLEEQTDVSDMTRDTEPYVWTYYNAFFFALTTLSTIGYGNLSPSSTEGRWLVIVYSLIGIPFNAIVIAQLGDFFGSVFLRAHHRYKNHVYETRFGLILDILLYLIPGIAVFILLPTFVFQYFEGWTFTEGFYYAFVSLTTIGYGDFVAGQKTTDSAGDTAYRIILLIWIMFGLGYLAMIIGFITRAMTSKRITRLEHKLAHTIKHTQSKIWNEFVQDVSHLRRALNELYLLKVKPVYKDKSTKPLISDERRSASCPDLSEWPVLRRKSEIEREEELALLQNKNRRRRALSENMDEMRSNGMTRVMSEGALEQIDRAATFEKKHSLVPNDAETEELLARIAERRLTMDQSEVSL</sequence>
<evidence type="ECO:0000256" key="10">
    <source>
        <dbReference type="SAM" id="Phobius"/>
    </source>
</evidence>
<comment type="caution">
    <text evidence="12">The sequence shown here is derived from an EMBL/GenBank/DDBJ whole genome shotgun (WGS) entry which is preliminary data.</text>
</comment>
<evidence type="ECO:0000256" key="2">
    <source>
        <dbReference type="ARBA" id="ARBA00022448"/>
    </source>
</evidence>
<evidence type="ECO:0000256" key="7">
    <source>
        <dbReference type="ARBA" id="ARBA00023303"/>
    </source>
</evidence>
<gene>
    <name evidence="12" type="ORF">O3M35_000371</name>
</gene>
<evidence type="ECO:0000313" key="13">
    <source>
        <dbReference type="Proteomes" id="UP001461498"/>
    </source>
</evidence>
<comment type="subcellular location">
    <subcellularLocation>
        <location evidence="1">Membrane</location>
        <topology evidence="1">Multi-pass membrane protein</topology>
    </subcellularLocation>
</comment>
<keyword evidence="9" id="KW-0175">Coiled coil</keyword>
<dbReference type="SUPFAM" id="SSF81324">
    <property type="entry name" value="Voltage-gated potassium channels"/>
    <property type="match status" value="2"/>
</dbReference>
<dbReference type="PANTHER" id="PTHR11003:SF331">
    <property type="entry name" value="OPEN RECTIFIER POTASSIUM CHANNEL PROTEIN 1"/>
    <property type="match status" value="1"/>
</dbReference>
<evidence type="ECO:0000256" key="3">
    <source>
        <dbReference type="ARBA" id="ARBA00022692"/>
    </source>
</evidence>
<feature type="transmembrane region" description="Helical" evidence="10">
    <location>
        <begin position="240"/>
        <end position="263"/>
    </location>
</feature>
<dbReference type="AlphaFoldDB" id="A0AAW1DSL7"/>
<dbReference type="Gene3D" id="1.10.287.70">
    <property type="match status" value="1"/>
</dbReference>
<dbReference type="PRINTS" id="PR01333">
    <property type="entry name" value="2POREKCHANEL"/>
</dbReference>
<feature type="transmembrane region" description="Helical" evidence="10">
    <location>
        <begin position="210"/>
        <end position="228"/>
    </location>
</feature>
<evidence type="ECO:0000313" key="12">
    <source>
        <dbReference type="EMBL" id="KAK9511770.1"/>
    </source>
</evidence>
<organism evidence="12 13">
    <name type="scientific">Rhynocoris fuscipes</name>
    <dbReference type="NCBI Taxonomy" id="488301"/>
    <lineage>
        <taxon>Eukaryota</taxon>
        <taxon>Metazoa</taxon>
        <taxon>Ecdysozoa</taxon>
        <taxon>Arthropoda</taxon>
        <taxon>Hexapoda</taxon>
        <taxon>Insecta</taxon>
        <taxon>Pterygota</taxon>
        <taxon>Neoptera</taxon>
        <taxon>Paraneoptera</taxon>
        <taxon>Hemiptera</taxon>
        <taxon>Heteroptera</taxon>
        <taxon>Panheteroptera</taxon>
        <taxon>Cimicomorpha</taxon>
        <taxon>Reduviidae</taxon>
        <taxon>Harpactorinae</taxon>
        <taxon>Harpactorini</taxon>
        <taxon>Rhynocoris</taxon>
    </lineage>
</organism>
<evidence type="ECO:0000256" key="6">
    <source>
        <dbReference type="ARBA" id="ARBA00023136"/>
    </source>
</evidence>
<evidence type="ECO:0000256" key="8">
    <source>
        <dbReference type="RuleBase" id="RU003857"/>
    </source>
</evidence>
<name>A0AAW1DSL7_9HEMI</name>
<evidence type="ECO:0000259" key="11">
    <source>
        <dbReference type="Pfam" id="PF07885"/>
    </source>
</evidence>
<feature type="coiled-coil region" evidence="9">
    <location>
        <begin position="24"/>
        <end position="51"/>
    </location>
</feature>
<keyword evidence="3 8" id="KW-0812">Transmembrane</keyword>
<dbReference type="PANTHER" id="PTHR11003">
    <property type="entry name" value="POTASSIUM CHANNEL, SUBFAMILY K"/>
    <property type="match status" value="1"/>
</dbReference>
<feature type="transmembrane region" description="Helical" evidence="10">
    <location>
        <begin position="99"/>
        <end position="118"/>
    </location>
</feature>
<dbReference type="EMBL" id="JAPXFL010000001">
    <property type="protein sequence ID" value="KAK9511770.1"/>
    <property type="molecule type" value="Genomic_DNA"/>
</dbReference>
<feature type="transmembrane region" description="Helical" evidence="10">
    <location>
        <begin position="130"/>
        <end position="155"/>
    </location>
</feature>
<keyword evidence="7 8" id="KW-0407">Ion channel</keyword>
<comment type="similarity">
    <text evidence="8">Belongs to the two pore domain potassium channel (TC 1.A.1.8) family.</text>
</comment>
<feature type="coiled-coil region" evidence="9">
    <location>
        <begin position="352"/>
        <end position="379"/>
    </location>
</feature>
<evidence type="ECO:0000256" key="5">
    <source>
        <dbReference type="ARBA" id="ARBA00023065"/>
    </source>
</evidence>
<keyword evidence="13" id="KW-1185">Reference proteome</keyword>
<dbReference type="GO" id="GO:0030322">
    <property type="term" value="P:stabilization of membrane potential"/>
    <property type="evidence" value="ECO:0007669"/>
    <property type="project" value="TreeGrafter"/>
</dbReference>
<accession>A0AAW1DSL7</accession>
<feature type="domain" description="Potassium channel" evidence="11">
    <location>
        <begin position="97"/>
        <end position="154"/>
    </location>
</feature>
<protein>
    <recommendedName>
        <fullName evidence="11">Potassium channel domain-containing protein</fullName>
    </recommendedName>
</protein>
<feature type="domain" description="Potassium channel" evidence="11">
    <location>
        <begin position="188"/>
        <end position="268"/>
    </location>
</feature>
<reference evidence="12 13" key="1">
    <citation type="submission" date="2022-12" db="EMBL/GenBank/DDBJ databases">
        <title>Chromosome-level genome assembly of true bugs.</title>
        <authorList>
            <person name="Ma L."/>
            <person name="Li H."/>
        </authorList>
    </citation>
    <scope>NUCLEOTIDE SEQUENCE [LARGE SCALE GENOMIC DNA]</scope>
    <source>
        <strain evidence="12">Lab_2022b</strain>
    </source>
</reference>